<dbReference type="Pfam" id="PF00400">
    <property type="entry name" value="WD40"/>
    <property type="match status" value="7"/>
</dbReference>
<dbReference type="RefSeq" id="WP_067867547.1">
    <property type="nucleotide sequence ID" value="NZ_JAAXOP010000002.1"/>
</dbReference>
<proteinExistence type="predicted"/>
<dbReference type="PROSITE" id="PS00107">
    <property type="entry name" value="PROTEIN_KINASE_ATP"/>
    <property type="match status" value="1"/>
</dbReference>
<keyword evidence="1 5" id="KW-0853">WD repeat</keyword>
<dbReference type="InterPro" id="IPR000719">
    <property type="entry name" value="Prot_kinase_dom"/>
</dbReference>
<dbReference type="InterPro" id="IPR015943">
    <property type="entry name" value="WD40/YVTN_repeat-like_dom_sf"/>
</dbReference>
<dbReference type="PROSITE" id="PS50082">
    <property type="entry name" value="WD_REPEATS_2"/>
    <property type="match status" value="7"/>
</dbReference>
<sequence>MALATGDEFAGFVIEETLGAGGMGVVYAARHPRLDRIVALKVLHDNLSADRHAHVAFDREAALCARLDHPNIVAVHDRSASGDPALWLAMRYIRGGDAAALITEHPRGLAADLATGLIADAAAALDYAHAHGVLHRDVKPANLLIEADARHGRRALLTDFGIARTLDSTVTLSAISASVAYAAPERFAQAPADPRADIYSLGATLFHLLTGQQPFPRSDQAAVIGAHLSAPPPAPSRLRADLPVELDTVIATAMAKEPAARYPTCTALADAARAAATAPATHAPVTPKSLAPPAPQQSADDIETVDSVPPATATGRRINRRRLLTAAGIAVPITAATAVGITLGTRRSSEQTPGTKVVPTPVAEPRLQQPNLTGHTSAVYSVDFSPDSTRLVTASYDTSARLWNTRTHQQLGRPLVGEDRIMFTAAFNHHGTLVATGSADRTLRLWDARSHDQVAALDHPDSVYWVAFSPDDSLLATVCRDEKVRVWNARTHQQVGAALNHPGPGNTVAFNHAGSLLATGTGNAAVRLWDPQTHRQVGDGLNGHADGVSSLAFAPDDSVLAVASGKTVRLWDPRTMTQIGRPLTGHAGQVHAVSFFPDGARLASASADGTVRFWKTRTGEPIGRPLRAGDDPLYAMSVSPDGTLLATAGEQDVVRIWSVAETA</sequence>
<dbReference type="Pfam" id="PF00069">
    <property type="entry name" value="Pkinase"/>
    <property type="match status" value="1"/>
</dbReference>
<gene>
    <name evidence="9" type="ORF">HGA08_05815</name>
</gene>
<feature type="domain" description="Protein kinase" evidence="8">
    <location>
        <begin position="12"/>
        <end position="285"/>
    </location>
</feature>
<dbReference type="GO" id="GO:0004672">
    <property type="term" value="F:protein kinase activity"/>
    <property type="evidence" value="ECO:0007669"/>
    <property type="project" value="InterPro"/>
</dbReference>
<reference evidence="9 10" key="1">
    <citation type="submission" date="2020-04" db="EMBL/GenBank/DDBJ databases">
        <title>MicrobeNet Type strains.</title>
        <authorList>
            <person name="Nicholson A.C."/>
        </authorList>
    </citation>
    <scope>NUCLEOTIDE SEQUENCE [LARGE SCALE GENOMIC DNA]</scope>
    <source>
        <strain evidence="9 10">JCM 12354</strain>
    </source>
</reference>
<dbReference type="Gene3D" id="3.30.200.20">
    <property type="entry name" value="Phosphorylase Kinase, domain 1"/>
    <property type="match status" value="1"/>
</dbReference>
<dbReference type="Gene3D" id="1.10.510.10">
    <property type="entry name" value="Transferase(Phosphotransferase) domain 1"/>
    <property type="match status" value="1"/>
</dbReference>
<dbReference type="GO" id="GO:0005524">
    <property type="term" value="F:ATP binding"/>
    <property type="evidence" value="ECO:0007669"/>
    <property type="project" value="UniProtKB-UniRule"/>
</dbReference>
<dbReference type="InterPro" id="IPR019775">
    <property type="entry name" value="WD40_repeat_CS"/>
</dbReference>
<dbReference type="InterPro" id="IPR011009">
    <property type="entry name" value="Kinase-like_dom_sf"/>
</dbReference>
<dbReference type="SMART" id="SM00220">
    <property type="entry name" value="S_TKc"/>
    <property type="match status" value="1"/>
</dbReference>
<accession>A0A846XV48</accession>
<dbReference type="InterPro" id="IPR036322">
    <property type="entry name" value="WD40_repeat_dom_sf"/>
</dbReference>
<feature type="repeat" description="WD" evidence="5">
    <location>
        <begin position="456"/>
        <end position="497"/>
    </location>
</feature>
<feature type="region of interest" description="Disordered" evidence="7">
    <location>
        <begin position="279"/>
        <end position="316"/>
    </location>
</feature>
<evidence type="ECO:0000259" key="8">
    <source>
        <dbReference type="PROSITE" id="PS50011"/>
    </source>
</evidence>
<evidence type="ECO:0000256" key="5">
    <source>
        <dbReference type="PROSITE-ProRule" id="PRU00221"/>
    </source>
</evidence>
<dbReference type="PROSITE" id="PS50294">
    <property type="entry name" value="WD_REPEATS_REGION"/>
    <property type="match status" value="7"/>
</dbReference>
<dbReference type="EMBL" id="JAAXOP010000002">
    <property type="protein sequence ID" value="NKY49730.1"/>
    <property type="molecule type" value="Genomic_DNA"/>
</dbReference>
<feature type="repeat" description="WD" evidence="5">
    <location>
        <begin position="583"/>
        <end position="624"/>
    </location>
</feature>
<dbReference type="PROSITE" id="PS00678">
    <property type="entry name" value="WD_REPEATS_1"/>
    <property type="match status" value="3"/>
</dbReference>
<keyword evidence="4 6" id="KW-0067">ATP-binding</keyword>
<protein>
    <submittedName>
        <fullName evidence="9">Protein kinase</fullName>
    </submittedName>
</protein>
<feature type="binding site" evidence="6">
    <location>
        <position position="41"/>
    </location>
    <ligand>
        <name>ATP</name>
        <dbReference type="ChEBI" id="CHEBI:30616"/>
    </ligand>
</feature>
<dbReference type="SMART" id="SM00320">
    <property type="entry name" value="WD40"/>
    <property type="match status" value="7"/>
</dbReference>
<feature type="repeat" description="WD" evidence="5">
    <location>
        <begin position="498"/>
        <end position="539"/>
    </location>
</feature>
<dbReference type="InterPro" id="IPR008271">
    <property type="entry name" value="Ser/Thr_kinase_AS"/>
</dbReference>
<name>A0A846XV48_9NOCA</name>
<dbReference type="InterPro" id="IPR020472">
    <property type="entry name" value="WD40_PAC1"/>
</dbReference>
<keyword evidence="10" id="KW-1185">Reference proteome</keyword>
<feature type="repeat" description="WD" evidence="5">
    <location>
        <begin position="415"/>
        <end position="456"/>
    </location>
</feature>
<dbReference type="Gene3D" id="2.130.10.10">
    <property type="entry name" value="YVTN repeat-like/Quinoprotein amine dehydrogenase"/>
    <property type="match status" value="2"/>
</dbReference>
<keyword evidence="3 6" id="KW-0547">Nucleotide-binding</keyword>
<dbReference type="PANTHER" id="PTHR44129">
    <property type="entry name" value="WD REPEAT-CONTAINING PROTEIN POP1"/>
    <property type="match status" value="1"/>
</dbReference>
<evidence type="ECO:0000313" key="10">
    <source>
        <dbReference type="Proteomes" id="UP000565711"/>
    </source>
</evidence>
<dbReference type="PROSITE" id="PS00108">
    <property type="entry name" value="PROTEIN_KINASE_ST"/>
    <property type="match status" value="1"/>
</dbReference>
<dbReference type="PROSITE" id="PS50011">
    <property type="entry name" value="PROTEIN_KINASE_DOM"/>
    <property type="match status" value="1"/>
</dbReference>
<organism evidence="9 10">
    <name type="scientific">Nocardia vermiculata</name>
    <dbReference type="NCBI Taxonomy" id="257274"/>
    <lineage>
        <taxon>Bacteria</taxon>
        <taxon>Bacillati</taxon>
        <taxon>Actinomycetota</taxon>
        <taxon>Actinomycetes</taxon>
        <taxon>Mycobacteriales</taxon>
        <taxon>Nocardiaceae</taxon>
        <taxon>Nocardia</taxon>
    </lineage>
</organism>
<evidence type="ECO:0000256" key="6">
    <source>
        <dbReference type="PROSITE-ProRule" id="PRU10141"/>
    </source>
</evidence>
<dbReference type="InterPro" id="IPR050349">
    <property type="entry name" value="WD_LIS1/nudF_dynein_reg"/>
</dbReference>
<feature type="repeat" description="WD" evidence="5">
    <location>
        <begin position="626"/>
        <end position="663"/>
    </location>
</feature>
<evidence type="ECO:0000256" key="1">
    <source>
        <dbReference type="ARBA" id="ARBA00022574"/>
    </source>
</evidence>
<evidence type="ECO:0000256" key="2">
    <source>
        <dbReference type="ARBA" id="ARBA00022737"/>
    </source>
</evidence>
<dbReference type="AlphaFoldDB" id="A0A846XV48"/>
<dbReference type="CDD" id="cd00200">
    <property type="entry name" value="WD40"/>
    <property type="match status" value="1"/>
</dbReference>
<dbReference type="SUPFAM" id="SSF50978">
    <property type="entry name" value="WD40 repeat-like"/>
    <property type="match status" value="1"/>
</dbReference>
<dbReference type="CDD" id="cd14014">
    <property type="entry name" value="STKc_PknB_like"/>
    <property type="match status" value="1"/>
</dbReference>
<comment type="caution">
    <text evidence="9">The sequence shown here is derived from an EMBL/GenBank/DDBJ whole genome shotgun (WGS) entry which is preliminary data.</text>
</comment>
<dbReference type="InterPro" id="IPR017441">
    <property type="entry name" value="Protein_kinase_ATP_BS"/>
</dbReference>
<evidence type="ECO:0000313" key="9">
    <source>
        <dbReference type="EMBL" id="NKY49730.1"/>
    </source>
</evidence>
<feature type="repeat" description="WD" evidence="5">
    <location>
        <begin position="372"/>
        <end position="413"/>
    </location>
</feature>
<evidence type="ECO:0000256" key="3">
    <source>
        <dbReference type="ARBA" id="ARBA00022741"/>
    </source>
</evidence>
<evidence type="ECO:0000256" key="7">
    <source>
        <dbReference type="SAM" id="MobiDB-lite"/>
    </source>
</evidence>
<keyword evidence="9" id="KW-0808">Transferase</keyword>
<evidence type="ECO:0000256" key="4">
    <source>
        <dbReference type="ARBA" id="ARBA00022840"/>
    </source>
</evidence>
<keyword evidence="9" id="KW-0418">Kinase</keyword>
<dbReference type="Proteomes" id="UP000565711">
    <property type="component" value="Unassembled WGS sequence"/>
</dbReference>
<dbReference type="InterPro" id="IPR001680">
    <property type="entry name" value="WD40_rpt"/>
</dbReference>
<dbReference type="PRINTS" id="PR00320">
    <property type="entry name" value="GPROTEINBRPT"/>
</dbReference>
<dbReference type="SUPFAM" id="SSF56112">
    <property type="entry name" value="Protein kinase-like (PK-like)"/>
    <property type="match status" value="1"/>
</dbReference>
<keyword evidence="2" id="KW-0677">Repeat</keyword>
<feature type="repeat" description="WD" evidence="5">
    <location>
        <begin position="541"/>
        <end position="581"/>
    </location>
</feature>